<evidence type="ECO:0000259" key="3">
    <source>
        <dbReference type="PROSITE" id="PS50206"/>
    </source>
</evidence>
<keyword evidence="1 4" id="KW-0808">Transferase</keyword>
<dbReference type="SMART" id="SM00450">
    <property type="entry name" value="RHOD"/>
    <property type="match status" value="2"/>
</dbReference>
<dbReference type="RefSeq" id="WP_183948296.1">
    <property type="nucleotide sequence ID" value="NZ_JACHHX010000009.1"/>
</dbReference>
<evidence type="ECO:0000256" key="2">
    <source>
        <dbReference type="ARBA" id="ARBA00022737"/>
    </source>
</evidence>
<proteinExistence type="predicted"/>
<keyword evidence="5" id="KW-1185">Reference proteome</keyword>
<dbReference type="Gene3D" id="3.40.250.10">
    <property type="entry name" value="Rhodanese-like domain"/>
    <property type="match status" value="2"/>
</dbReference>
<sequence>MKGWTTLVAAETLAIGLARPDVVIVDCRYSLAAPDAGEHAWLEARIPGARYAHLDRDLSGAKRPGEGRHPLPDESAFCATLGRWGITPQTQVVAYDHSDGAMAAARLWWLLRLLGHQKVAVLDGGYARWLALGLPTETRMRKCVEARYQGRFDRDRIATAASVQARLGEPPGWLIDVRAPERFSGESEPIDRRAGHVPGAVNWPYVRNVQADGCFRPPVELAAGYRALIDGRDPSEVVLMCGSGVTSCQALLAMERAGLRGARIYAGSWSGWIDDPARPIATGA</sequence>
<dbReference type="CDD" id="cd01448">
    <property type="entry name" value="TST_Repeat_1"/>
    <property type="match status" value="1"/>
</dbReference>
<dbReference type="PANTHER" id="PTHR11364">
    <property type="entry name" value="THIOSULFATE SULFERTANSFERASE"/>
    <property type="match status" value="1"/>
</dbReference>
<dbReference type="Pfam" id="PF00581">
    <property type="entry name" value="Rhodanese"/>
    <property type="match status" value="2"/>
</dbReference>
<dbReference type="GO" id="GO:0004792">
    <property type="term" value="F:thiosulfate-cyanide sulfurtransferase activity"/>
    <property type="evidence" value="ECO:0007669"/>
    <property type="project" value="UniProtKB-EC"/>
</dbReference>
<accession>A0A7W7Y0F2</accession>
<dbReference type="PANTHER" id="PTHR11364:SF27">
    <property type="entry name" value="SULFURTRANSFERASE"/>
    <property type="match status" value="1"/>
</dbReference>
<evidence type="ECO:0000256" key="1">
    <source>
        <dbReference type="ARBA" id="ARBA00022679"/>
    </source>
</evidence>
<dbReference type="InterPro" id="IPR045078">
    <property type="entry name" value="TST/MPST-like"/>
</dbReference>
<dbReference type="Proteomes" id="UP000519004">
    <property type="component" value="Unassembled WGS sequence"/>
</dbReference>
<dbReference type="SUPFAM" id="SSF52821">
    <property type="entry name" value="Rhodanese/Cell cycle control phosphatase"/>
    <property type="match status" value="2"/>
</dbReference>
<feature type="domain" description="Rhodanese" evidence="3">
    <location>
        <begin position="18"/>
        <end position="138"/>
    </location>
</feature>
<evidence type="ECO:0000313" key="5">
    <source>
        <dbReference type="Proteomes" id="UP000519004"/>
    </source>
</evidence>
<dbReference type="CDD" id="cd01449">
    <property type="entry name" value="TST_Repeat_2"/>
    <property type="match status" value="1"/>
</dbReference>
<dbReference type="PROSITE" id="PS50206">
    <property type="entry name" value="RHODANESE_3"/>
    <property type="match status" value="2"/>
</dbReference>
<protein>
    <submittedName>
        <fullName evidence="4">Thiosulfate/3-mercaptopyruvate sulfurtransferase</fullName>
        <ecNumber evidence="4">2.8.1.1</ecNumber>
        <ecNumber evidence="4">2.8.1.2</ecNumber>
    </submittedName>
</protein>
<feature type="domain" description="Rhodanese" evidence="3">
    <location>
        <begin position="168"/>
        <end position="281"/>
    </location>
</feature>
<organism evidence="4 5">
    <name type="scientific">Rehaibacterium terrae</name>
    <dbReference type="NCBI Taxonomy" id="1341696"/>
    <lineage>
        <taxon>Bacteria</taxon>
        <taxon>Pseudomonadati</taxon>
        <taxon>Pseudomonadota</taxon>
        <taxon>Gammaproteobacteria</taxon>
        <taxon>Lysobacterales</taxon>
        <taxon>Lysobacteraceae</taxon>
        <taxon>Rehaibacterium</taxon>
    </lineage>
</organism>
<gene>
    <name evidence="4" type="ORF">HNQ58_001517</name>
</gene>
<name>A0A7W7Y0F2_9GAMM</name>
<comment type="caution">
    <text evidence="4">The sequence shown here is derived from an EMBL/GenBank/DDBJ whole genome shotgun (WGS) entry which is preliminary data.</text>
</comment>
<dbReference type="EMBL" id="JACHHX010000009">
    <property type="protein sequence ID" value="MBB5015613.1"/>
    <property type="molecule type" value="Genomic_DNA"/>
</dbReference>
<dbReference type="InterPro" id="IPR036873">
    <property type="entry name" value="Rhodanese-like_dom_sf"/>
</dbReference>
<reference evidence="4 5" key="1">
    <citation type="submission" date="2020-08" db="EMBL/GenBank/DDBJ databases">
        <title>Genomic Encyclopedia of Type Strains, Phase IV (KMG-IV): sequencing the most valuable type-strain genomes for metagenomic binning, comparative biology and taxonomic classification.</title>
        <authorList>
            <person name="Goeker M."/>
        </authorList>
    </citation>
    <scope>NUCLEOTIDE SEQUENCE [LARGE SCALE GENOMIC DNA]</scope>
    <source>
        <strain evidence="4 5">DSM 25897</strain>
    </source>
</reference>
<keyword evidence="4" id="KW-0670">Pyruvate</keyword>
<dbReference type="GO" id="GO:0016784">
    <property type="term" value="F:3-mercaptopyruvate sulfurtransferase activity"/>
    <property type="evidence" value="ECO:0007669"/>
    <property type="project" value="UniProtKB-EC"/>
</dbReference>
<dbReference type="InterPro" id="IPR001763">
    <property type="entry name" value="Rhodanese-like_dom"/>
</dbReference>
<dbReference type="EC" id="2.8.1.2" evidence="4"/>
<keyword evidence="2" id="KW-0677">Repeat</keyword>
<dbReference type="EC" id="2.8.1.1" evidence="4"/>
<evidence type="ECO:0000313" key="4">
    <source>
        <dbReference type="EMBL" id="MBB5015613.1"/>
    </source>
</evidence>
<dbReference type="AlphaFoldDB" id="A0A7W7Y0F2"/>